<gene>
    <name evidence="2" type="ORF">J43TS3_32940</name>
</gene>
<keyword evidence="3" id="KW-1185">Reference proteome</keyword>
<proteinExistence type="predicted"/>
<feature type="transmembrane region" description="Helical" evidence="1">
    <location>
        <begin position="7"/>
        <end position="30"/>
    </location>
</feature>
<feature type="transmembrane region" description="Helical" evidence="1">
    <location>
        <begin position="195"/>
        <end position="220"/>
    </location>
</feature>
<dbReference type="Proteomes" id="UP000676917">
    <property type="component" value="Unassembled WGS sequence"/>
</dbReference>
<feature type="transmembrane region" description="Helical" evidence="1">
    <location>
        <begin position="110"/>
        <end position="127"/>
    </location>
</feature>
<evidence type="ECO:0000313" key="2">
    <source>
        <dbReference type="EMBL" id="GIO28683.1"/>
    </source>
</evidence>
<reference evidence="2" key="1">
    <citation type="submission" date="2021-03" db="EMBL/GenBank/DDBJ databases">
        <title>Antimicrobial resistance genes in bacteria isolated from Japanese honey, and their potential for conferring macrolide and lincosamide resistance in the American foulbrood pathogen Paenibacillus larvae.</title>
        <authorList>
            <person name="Okamoto M."/>
            <person name="Kumagai M."/>
            <person name="Kanamori H."/>
            <person name="Takamatsu D."/>
        </authorList>
    </citation>
    <scope>NUCLEOTIDE SEQUENCE</scope>
    <source>
        <strain evidence="2">J43TS3</strain>
    </source>
</reference>
<evidence type="ECO:0000313" key="3">
    <source>
        <dbReference type="Proteomes" id="UP000676917"/>
    </source>
</evidence>
<dbReference type="EMBL" id="BORP01000008">
    <property type="protein sequence ID" value="GIO28683.1"/>
    <property type="molecule type" value="Genomic_DNA"/>
</dbReference>
<feature type="transmembrane region" description="Helical" evidence="1">
    <location>
        <begin position="36"/>
        <end position="55"/>
    </location>
</feature>
<feature type="transmembrane region" description="Helical" evidence="1">
    <location>
        <begin position="253"/>
        <end position="274"/>
    </location>
</feature>
<dbReference type="RefSeq" id="WP_212922137.1">
    <property type="nucleotide sequence ID" value="NZ_BORP01000008.1"/>
</dbReference>
<organism evidence="2 3">
    <name type="scientific">Ornithinibacillus bavariensis</name>
    <dbReference type="NCBI Taxonomy" id="545502"/>
    <lineage>
        <taxon>Bacteria</taxon>
        <taxon>Bacillati</taxon>
        <taxon>Bacillota</taxon>
        <taxon>Bacilli</taxon>
        <taxon>Bacillales</taxon>
        <taxon>Bacillaceae</taxon>
        <taxon>Ornithinibacillus</taxon>
    </lineage>
</organism>
<keyword evidence="1" id="KW-0812">Transmembrane</keyword>
<feature type="transmembrane region" description="Helical" evidence="1">
    <location>
        <begin position="62"/>
        <end position="77"/>
    </location>
</feature>
<feature type="transmembrane region" description="Helical" evidence="1">
    <location>
        <begin position="167"/>
        <end position="189"/>
    </location>
</feature>
<sequence length="396" mass="46363">MQHNHPLIAYAYHFLSEAIIIFLIAIPFFYHRFFFVPYWSYLAVVIGACILFTIITKYKPTLFLYFMVVPGLFVLFHLLNYPIIMSISLSLLLVWRYINIRNQEFIKREAIYVLITAILTVLVSSLVHESHIMIYPFLLFVILCAGYILSHYVYVSKVEKKEISSKLLIYFTGILATGAGTFYLLFGVLRSITAQIWGILIDATGGLFLSISNFMSFITVEKRSWADRKLSEEDYEFVKPLEEHNVVDQMSGLLIFAVLFISLFVLVIVLLLTMRKRIKLKLSKIETRDVPVISTIDSLKTTYMSQDKTSFIKRVFKAPEHPIRKMVFQFERKAKKLNKGRKYNETLEDWFKRIGIEANISVYQRVRYGEIVVSENERNQLREQLRKMESKLTTNR</sequence>
<keyword evidence="1" id="KW-1133">Transmembrane helix</keyword>
<accession>A0A919XDV2</accession>
<dbReference type="AlphaFoldDB" id="A0A919XDV2"/>
<evidence type="ECO:0008006" key="4">
    <source>
        <dbReference type="Google" id="ProtNLM"/>
    </source>
</evidence>
<protein>
    <recommendedName>
        <fullName evidence="4">DUF4129 domain-containing protein</fullName>
    </recommendedName>
</protein>
<feature type="transmembrane region" description="Helical" evidence="1">
    <location>
        <begin position="133"/>
        <end position="155"/>
    </location>
</feature>
<evidence type="ECO:0000256" key="1">
    <source>
        <dbReference type="SAM" id="Phobius"/>
    </source>
</evidence>
<keyword evidence="1" id="KW-0472">Membrane</keyword>
<comment type="caution">
    <text evidence="2">The sequence shown here is derived from an EMBL/GenBank/DDBJ whole genome shotgun (WGS) entry which is preliminary data.</text>
</comment>
<name>A0A919XDV2_9BACI</name>